<dbReference type="EMBL" id="JBHSWA010000001">
    <property type="protein sequence ID" value="MFC6640410.1"/>
    <property type="molecule type" value="Genomic_DNA"/>
</dbReference>
<reference evidence="4" key="2">
    <citation type="journal article" date="2019" name="Int. J. Syst. Evol. Microbiol.">
        <title>The Global Catalogue of Microorganisms (GCM) 10K type strain sequencing project: providing services to taxonomists for standard genome sequencing and annotation.</title>
        <authorList>
            <consortium name="The Broad Institute Genomics Platform"/>
            <consortium name="The Broad Institute Genome Sequencing Center for Infectious Disease"/>
            <person name="Wu L."/>
            <person name="Ma J."/>
        </authorList>
    </citation>
    <scope>NUCLEOTIDE SEQUENCE [LARGE SCALE GENOMIC DNA]</scope>
    <source>
        <strain evidence="4">NBRC 111368</strain>
    </source>
</reference>
<gene>
    <name evidence="2" type="ORF">ACFQAU_00275</name>
    <name evidence="3" type="ORF">ACFQAU_17780</name>
</gene>
<comment type="caution">
    <text evidence="2">The sequence shown here is derived from an EMBL/GenBank/DDBJ whole genome shotgun (WGS) entry which is preliminary data.</text>
</comment>
<dbReference type="Proteomes" id="UP001596403">
    <property type="component" value="Unassembled WGS sequence"/>
</dbReference>
<evidence type="ECO:0000313" key="3">
    <source>
        <dbReference type="EMBL" id="MFC6643263.1"/>
    </source>
</evidence>
<name>A0ABW1YUY3_9RHOB</name>
<protein>
    <submittedName>
        <fullName evidence="2">Uncharacterized protein</fullName>
    </submittedName>
</protein>
<dbReference type="EMBL" id="JBHSWA010000001">
    <property type="protein sequence ID" value="MFC6643263.1"/>
    <property type="molecule type" value="Genomic_DNA"/>
</dbReference>
<evidence type="ECO:0000256" key="1">
    <source>
        <dbReference type="SAM" id="MobiDB-lite"/>
    </source>
</evidence>
<organism evidence="2 4">
    <name type="scientific">Sulfitobacter profundi</name>
    <dbReference type="NCBI Taxonomy" id="2679961"/>
    <lineage>
        <taxon>Bacteria</taxon>
        <taxon>Pseudomonadati</taxon>
        <taxon>Pseudomonadota</taxon>
        <taxon>Alphaproteobacteria</taxon>
        <taxon>Rhodobacterales</taxon>
        <taxon>Roseobacteraceae</taxon>
        <taxon>Sulfitobacter</taxon>
    </lineage>
</organism>
<sequence>MERESMSKTDQKASDAKIDQEKKAADEKASVEAKATEDKKVADEKAPAEAKASEDKKAADEKAAAEAQPTEEPVQIDKQRVKDLIEQVENRHGHRIMDLVHRFEREEGMQMAEGDETAAPKMTMAGVSCRLRAGPDQTLENWANAARRALLKAA</sequence>
<feature type="region of interest" description="Disordered" evidence="1">
    <location>
        <begin position="1"/>
        <end position="80"/>
    </location>
</feature>
<evidence type="ECO:0000313" key="4">
    <source>
        <dbReference type="Proteomes" id="UP001596403"/>
    </source>
</evidence>
<feature type="compositionally biased region" description="Basic and acidic residues" evidence="1">
    <location>
        <begin position="1"/>
        <end position="64"/>
    </location>
</feature>
<reference evidence="2" key="3">
    <citation type="submission" date="2024-09" db="EMBL/GenBank/DDBJ databases">
        <authorList>
            <person name="Sun Q."/>
            <person name="Mori K."/>
        </authorList>
    </citation>
    <scope>NUCLEOTIDE SEQUENCE</scope>
    <source>
        <strain evidence="2">NBRC 113428</strain>
    </source>
</reference>
<accession>A0ABW1YUY3</accession>
<reference evidence="2" key="1">
    <citation type="journal article" date="2014" name="Int. J. Syst. Evol. Microbiol.">
        <title>Complete genome of a new Firmicutes species belonging to the dominant human colonic microbiota ('Ruminococcus bicirculans') reveals two chromosomes and a selective capacity to utilize plant glucans.</title>
        <authorList>
            <consortium name="NISC Comparative Sequencing Program"/>
            <person name="Wegmann U."/>
            <person name="Louis P."/>
            <person name="Goesmann A."/>
            <person name="Henrissat B."/>
            <person name="Duncan S.H."/>
            <person name="Flint H.J."/>
        </authorList>
    </citation>
    <scope>NUCLEOTIDE SEQUENCE</scope>
    <source>
        <strain evidence="2">NBRC 113428</strain>
    </source>
</reference>
<keyword evidence="4" id="KW-1185">Reference proteome</keyword>
<evidence type="ECO:0000313" key="2">
    <source>
        <dbReference type="EMBL" id="MFC6640410.1"/>
    </source>
</evidence>
<dbReference type="RefSeq" id="WP_386279709.1">
    <property type="nucleotide sequence ID" value="NZ_JBHSWA010000001.1"/>
</dbReference>
<proteinExistence type="predicted"/>